<accession>A0A7T2YW20</accession>
<name>A0A7T2YW20_9BURK</name>
<dbReference type="EMBL" id="CP065748">
    <property type="protein sequence ID" value="QPS83116.1"/>
    <property type="molecule type" value="Genomic_DNA"/>
</dbReference>
<evidence type="ECO:0000313" key="2">
    <source>
        <dbReference type="EMBL" id="QPS83116.1"/>
    </source>
</evidence>
<proteinExistence type="predicted"/>
<dbReference type="RefSeq" id="WP_016452364.1">
    <property type="nucleotide sequence ID" value="NZ_CP065748.1"/>
</dbReference>
<evidence type="ECO:0000313" key="3">
    <source>
        <dbReference type="Proteomes" id="UP000595064"/>
    </source>
</evidence>
<feature type="domain" description="Glyoxalase-related protein" evidence="1">
    <location>
        <begin position="4"/>
        <end position="53"/>
    </location>
</feature>
<dbReference type="AlphaFoldDB" id="A0A7T2YW20"/>
<dbReference type="InterPro" id="IPR045517">
    <property type="entry name" value="Glyoxalase_8"/>
</dbReference>
<dbReference type="Proteomes" id="UP000595064">
    <property type="component" value="Chromosome"/>
</dbReference>
<dbReference type="Pfam" id="PF20066">
    <property type="entry name" value="Glyoxalase_8"/>
    <property type="match status" value="1"/>
</dbReference>
<dbReference type="KEGG" id="dla:I6G47_08595"/>
<evidence type="ECO:0000259" key="1">
    <source>
        <dbReference type="Pfam" id="PF20066"/>
    </source>
</evidence>
<sequence>MDTSTLKVFAQRLRAHLQQSGISLQHGQALDLVAALAGLRNWPEVNAFPARVAAVSCDNDACQRLAVRISGRCGKTFSVEELRQALETPLPDKPRKSLKAQDILTPASDPVGGKVLKYVEVTEDTSEPTGRSASFLGVEFQPLQYSDLIDQKLDKVTIPLRWKNARVVESTIPEITVDVFAGGSTVLESHYSSKTIGLVQGGWLPSGLALQDDMIVMPDRCTISELFGRFRDGKKTDGANDDFLDLFAGQRIRINPLLFALEGNLKKNPTPEAVRQQFEEACAKIKAALPMAELVPAGKESLRGVVGLIDDTQAGMARKQSFLTRLAPKLRAPVSARRLPSVWHEVLTTADECNVPRRSLVVLATLSAISVPNGRSPAKRLLKLTEPNYSAELAYNALADLRSLEVLMHLFALFPNERVLLCTGDKDLALFWAGIRASNFNWRGGYFQGKFSPVEALLPNVLPERMTSYFDEEEAPQEA</sequence>
<gene>
    <name evidence="2" type="ORF">I6G47_08595</name>
</gene>
<organism evidence="2 3">
    <name type="scientific">Delftia lacustris</name>
    <dbReference type="NCBI Taxonomy" id="558537"/>
    <lineage>
        <taxon>Bacteria</taxon>
        <taxon>Pseudomonadati</taxon>
        <taxon>Pseudomonadota</taxon>
        <taxon>Betaproteobacteria</taxon>
        <taxon>Burkholderiales</taxon>
        <taxon>Comamonadaceae</taxon>
        <taxon>Delftia</taxon>
    </lineage>
</organism>
<keyword evidence="3" id="KW-1185">Reference proteome</keyword>
<reference evidence="2 3" key="1">
    <citation type="submission" date="2020-12" db="EMBL/GenBank/DDBJ databases">
        <title>FDA dAtabase for Regulatory Grade micrObial Sequences (FDA-ARGOS): Supporting development and validation of Infectious Disease Dx tests.</title>
        <authorList>
            <person name="Sproer C."/>
            <person name="Gronow S."/>
            <person name="Severitt S."/>
            <person name="Schroder I."/>
            <person name="Tallon L."/>
            <person name="Sadzewicz L."/>
            <person name="Zhao X."/>
            <person name="Boylan J."/>
            <person name="Ott S."/>
            <person name="Bowen H."/>
            <person name="Vavikolanu K."/>
            <person name="Mehta A."/>
            <person name="Aluvathingal J."/>
            <person name="Nadendla S."/>
            <person name="Lowell S."/>
            <person name="Myers T."/>
            <person name="Yan Y."/>
            <person name="Sichtig H."/>
        </authorList>
    </citation>
    <scope>NUCLEOTIDE SEQUENCE [LARGE SCALE GENOMIC DNA]</scope>
    <source>
        <strain evidence="2 3">FDAARGOS_890</strain>
    </source>
</reference>
<protein>
    <recommendedName>
        <fullName evidence="1">Glyoxalase-related protein domain-containing protein</fullName>
    </recommendedName>
</protein>